<dbReference type="GO" id="GO:0005096">
    <property type="term" value="F:GTPase activator activity"/>
    <property type="evidence" value="ECO:0007669"/>
    <property type="project" value="InterPro"/>
</dbReference>
<dbReference type="OrthoDB" id="10253476at2759"/>
<dbReference type="PANTHER" id="PTHR12658">
    <property type="entry name" value="BETA-TUBULIN COFACTOR D"/>
    <property type="match status" value="1"/>
</dbReference>
<dbReference type="GO" id="GO:0048487">
    <property type="term" value="F:beta-tubulin binding"/>
    <property type="evidence" value="ECO:0007669"/>
    <property type="project" value="InterPro"/>
</dbReference>
<dbReference type="PANTHER" id="PTHR12658:SF0">
    <property type="entry name" value="TUBULIN-SPECIFIC CHAPERONE D"/>
    <property type="match status" value="1"/>
</dbReference>
<dbReference type="Proteomes" id="UP000000689">
    <property type="component" value="Chromosome 5"/>
</dbReference>
<reference evidence="2 3" key="1">
    <citation type="journal article" date="2011" name="Proc. Natl. Acad. Sci. U.S.A.">
        <title>Evolutionary erosion of yeast sex chromosomes by mating-type switching accidents.</title>
        <authorList>
            <person name="Gordon J.L."/>
            <person name="Armisen D."/>
            <person name="Proux-Wera E."/>
            <person name="Oheigeartaigh S.S."/>
            <person name="Byrne K.P."/>
            <person name="Wolfe K.H."/>
        </authorList>
    </citation>
    <scope>NUCLEOTIDE SEQUENCE [LARGE SCALE GENOMIC DNA]</scope>
    <source>
        <strain evidence="3">ATCC 10597 / BCRC 20456 / CBS 421 / NBRC 0211 / NRRL Y-12639</strain>
    </source>
</reference>
<dbReference type="AlphaFoldDB" id="G0WBS6"/>
<protein>
    <recommendedName>
        <fullName evidence="1">Tubulin-folding cofactor D ARM repeats domain-containing protein</fullName>
    </recommendedName>
</protein>
<dbReference type="HOGENOM" id="CLU_288698_0_0_1"/>
<proteinExistence type="predicted"/>
<dbReference type="GO" id="GO:0000226">
    <property type="term" value="P:microtubule cytoskeleton organization"/>
    <property type="evidence" value="ECO:0007669"/>
    <property type="project" value="TreeGrafter"/>
</dbReference>
<evidence type="ECO:0000313" key="2">
    <source>
        <dbReference type="EMBL" id="CCD25196.1"/>
    </source>
</evidence>
<organism evidence="2 3">
    <name type="scientific">Naumovozyma dairenensis (strain ATCC 10597 / BCRC 20456 / CBS 421 / NBRC 0211 / NRRL Y-12639)</name>
    <name type="common">Saccharomyces dairenensis</name>
    <dbReference type="NCBI Taxonomy" id="1071378"/>
    <lineage>
        <taxon>Eukaryota</taxon>
        <taxon>Fungi</taxon>
        <taxon>Dikarya</taxon>
        <taxon>Ascomycota</taxon>
        <taxon>Saccharomycotina</taxon>
        <taxon>Saccharomycetes</taxon>
        <taxon>Saccharomycetales</taxon>
        <taxon>Saccharomycetaceae</taxon>
        <taxon>Naumovozyma</taxon>
    </lineage>
</organism>
<dbReference type="GeneID" id="11498774"/>
<dbReference type="GO" id="GO:0007023">
    <property type="term" value="P:post-chaperonin tubulin folding pathway"/>
    <property type="evidence" value="ECO:0007669"/>
    <property type="project" value="InterPro"/>
</dbReference>
<dbReference type="EMBL" id="HE580271">
    <property type="protein sequence ID" value="CCD25196.1"/>
    <property type="molecule type" value="Genomic_DNA"/>
</dbReference>
<dbReference type="KEGG" id="ndi:NDAI_0E03790"/>
<accession>G0WBS6</accession>
<dbReference type="Pfam" id="PF25767">
    <property type="entry name" value="ARM_TBCD_2nd"/>
    <property type="match status" value="1"/>
</dbReference>
<dbReference type="Pfam" id="PF23579">
    <property type="entry name" value="ARM_TBCD"/>
    <property type="match status" value="1"/>
</dbReference>
<dbReference type="eggNOG" id="KOG1943">
    <property type="taxonomic scope" value="Eukaryota"/>
</dbReference>
<dbReference type="OMA" id="ATNFICW"/>
<evidence type="ECO:0000313" key="3">
    <source>
        <dbReference type="Proteomes" id="UP000000689"/>
    </source>
</evidence>
<dbReference type="GO" id="GO:0007021">
    <property type="term" value="P:tubulin complex assembly"/>
    <property type="evidence" value="ECO:0007669"/>
    <property type="project" value="InterPro"/>
</dbReference>
<dbReference type="InterPro" id="IPR033162">
    <property type="entry name" value="TBCD"/>
</dbReference>
<sequence>MNKHPNELAVITLTDKITVLNETSSSYSKNHDYKLLESNVEEITVIINSFQNDPSILEKKLHIIVPVLLDEFFEETKDITIKIFKSKIFYNLSKVTSLKATSKFLTTNVFLLPLIMNDLKSLGKSTENRIVDIWYLHYLLLASLNTVVQSPFDFKDNYAEIIEAINSFKNNQLFITILCQIRAQLYFKNKEKSKHDIEKVTSNPEQNEDLLTLNYYLKLLIVNAKSIDIEELEQFFLTVLSMEKLTCFILNSASASASSSSSNRMNILNKLLPKLFILNGYFENWDALEQIISWYLSHFSNQSTDTRFIIAHSFKKILNTLCNELKEVEMAQDILINDIILTTASLLKEKSWDMIDIDFLHTNLLIIAESIKYIANSLTSTYLLTISNEIIPKSLTFQQLQLKSIKGNQIKDATNFICWSLARSRSTIPIPVLDSVFLNLLTCSLFDHAYIIRKSSTAALQELLGRYGTKILDHPTIMKIIELPINDIDHSYSENIITLYSIFNVKFPEYWDFIISWLFDTNIFGTNFNLGSVKLTAKSFTSLSNHVDTAHLVASSNFNAKLFQRIQQFIKAGKSSKDRYQLQLDSAKIVYLLIELILRTKIAQDKDVLQKYRNFLDELITNFKAFDIFKRHRNINSNRLFQYTVILKIFIYHFASNYEQTLKFTKDDCYRFFSIVKSIPTRDPLVFKEFDNLTKQVISVLSDSIRSKFENNEVAELFWKEYEKQIKSNNLIVCSSLPKLEPRHFSEIFYKQLQTLSCQSKSKIIDSLTADTTKFQLLITSGLLHENSLLDFLNDYTITEQGDVGRLVRTSACELISKNKNILLSGSTTDLRIISKLIPSLIRISTEPATELKKLAFTLLSDIFKSSNDDSKSIHCQLLTFYDEEYIKDNTIYMRNFWKGYMMTLGAVHATDEDLTESLNEFIRFYNNRTSNDEKLELCNELIKIIPRATELTQENLKFTIISLNFWERLFQSGIRWPFEFNIKGVYAKLYNLHLVEIHSDDGMLMLKLGVLRLFPHLCVVYQDINNDNPDLVVPFVNTIIKRLLVLIQRKSTTDSTNSIKKKRISEMIKRSSIESLLQILLEFEMYHELKVVKSACKSDDVSKSIWTDDTLPEQILLKDNCVKNI</sequence>
<keyword evidence="3" id="KW-1185">Reference proteome</keyword>
<dbReference type="STRING" id="1071378.G0WBS6"/>
<name>G0WBS6_NAUDC</name>
<evidence type="ECO:0000259" key="1">
    <source>
        <dbReference type="Pfam" id="PF25767"/>
    </source>
</evidence>
<dbReference type="InterPro" id="IPR058033">
    <property type="entry name" value="ARM_TBCD_2nd"/>
</dbReference>
<dbReference type="RefSeq" id="XP_003670439.1">
    <property type="nucleotide sequence ID" value="XM_003670391.1"/>
</dbReference>
<feature type="domain" description="Tubulin-folding cofactor D ARM repeats" evidence="1">
    <location>
        <begin position="283"/>
        <end position="469"/>
    </location>
</feature>
<gene>
    <name evidence="2" type="primary">NDAI0E03790</name>
    <name evidence="2" type="ordered locus">NDAI_0E03790</name>
</gene>